<gene>
    <name evidence="2" type="ORF">LCGC14_1488650</name>
</gene>
<sequence length="353" mass="37489">MRTNTIIALLLVVLLAGTVEAQQCPPGAICPAPTYGGRPSLISPVRPQQPRQVGNPAIVRVGCRYRATRRGQLMDVTDYGSGTIFARRDGVAYVVTCWHTFRDSGGKGSISVWAGGRQYGAIAVETDELWDVVALKITDPGIKPLPLADTAPTWGQQIWIAGFGSGQYRHSAGRLTGFATPTPSTPFELIEVSTSARQGDSGGPMIGTHGRIVGVISRTDGRITYGTCLPRLRRILRAVLPPYPNRPGIVLPKPRQVAPMEPKQQTPPVAPACTALLARVAELEKQVKALQEQVAASVAEKGPPGEQGPIGKDGPRGPPGEVGPTGPIGKDAPTTGTSQPMPAYWDIVPRKQK</sequence>
<dbReference type="Pfam" id="PF13365">
    <property type="entry name" value="Trypsin_2"/>
    <property type="match status" value="1"/>
</dbReference>
<dbReference type="Gene3D" id="2.40.10.10">
    <property type="entry name" value="Trypsin-like serine proteases"/>
    <property type="match status" value="2"/>
</dbReference>
<dbReference type="AlphaFoldDB" id="A0A0F9LMT5"/>
<name>A0A0F9LMT5_9ZZZZ</name>
<evidence type="ECO:0000313" key="2">
    <source>
        <dbReference type="EMBL" id="KKM65695.1"/>
    </source>
</evidence>
<dbReference type="EMBL" id="LAZR01010680">
    <property type="protein sequence ID" value="KKM65695.1"/>
    <property type="molecule type" value="Genomic_DNA"/>
</dbReference>
<reference evidence="2" key="1">
    <citation type="journal article" date="2015" name="Nature">
        <title>Complex archaea that bridge the gap between prokaryotes and eukaryotes.</title>
        <authorList>
            <person name="Spang A."/>
            <person name="Saw J.H."/>
            <person name="Jorgensen S.L."/>
            <person name="Zaremba-Niedzwiedzka K."/>
            <person name="Martijn J."/>
            <person name="Lind A.E."/>
            <person name="van Eijk R."/>
            <person name="Schleper C."/>
            <person name="Guy L."/>
            <person name="Ettema T.J."/>
        </authorList>
    </citation>
    <scope>NUCLEOTIDE SEQUENCE</scope>
</reference>
<proteinExistence type="predicted"/>
<dbReference type="PANTHER" id="PTHR43019">
    <property type="entry name" value="SERINE ENDOPROTEASE DEGS"/>
    <property type="match status" value="1"/>
</dbReference>
<feature type="region of interest" description="Disordered" evidence="1">
    <location>
        <begin position="296"/>
        <end position="353"/>
    </location>
</feature>
<protein>
    <recommendedName>
        <fullName evidence="3">Peptidase S1 domain-containing protein</fullName>
    </recommendedName>
</protein>
<accession>A0A0F9LMT5</accession>
<comment type="caution">
    <text evidence="2">The sequence shown here is derived from an EMBL/GenBank/DDBJ whole genome shotgun (WGS) entry which is preliminary data.</text>
</comment>
<evidence type="ECO:0008006" key="3">
    <source>
        <dbReference type="Google" id="ProtNLM"/>
    </source>
</evidence>
<dbReference type="PANTHER" id="PTHR43019:SF23">
    <property type="entry name" value="PROTEASE DO-LIKE 5, CHLOROPLASTIC"/>
    <property type="match status" value="1"/>
</dbReference>
<dbReference type="InterPro" id="IPR009003">
    <property type="entry name" value="Peptidase_S1_PA"/>
</dbReference>
<dbReference type="SUPFAM" id="SSF50494">
    <property type="entry name" value="Trypsin-like serine proteases"/>
    <property type="match status" value="1"/>
</dbReference>
<evidence type="ECO:0000256" key="1">
    <source>
        <dbReference type="SAM" id="MobiDB-lite"/>
    </source>
</evidence>
<dbReference type="InterPro" id="IPR043504">
    <property type="entry name" value="Peptidase_S1_PA_chymotrypsin"/>
</dbReference>
<organism evidence="2">
    <name type="scientific">marine sediment metagenome</name>
    <dbReference type="NCBI Taxonomy" id="412755"/>
    <lineage>
        <taxon>unclassified sequences</taxon>
        <taxon>metagenomes</taxon>
        <taxon>ecological metagenomes</taxon>
    </lineage>
</organism>